<dbReference type="Proteomes" id="UP000201169">
    <property type="component" value="Chromosome"/>
</dbReference>
<evidence type="ECO:0000256" key="3">
    <source>
        <dbReference type="PIRSR" id="PIRSR604385-2"/>
    </source>
</evidence>
<dbReference type="PANTHER" id="PTHR11839">
    <property type="entry name" value="UDP/ADP-SUGAR PYROPHOSPHATASE"/>
    <property type="match status" value="1"/>
</dbReference>
<dbReference type="KEGG" id="cavi:CAV_0430"/>
<evidence type="ECO:0000313" key="6">
    <source>
        <dbReference type="EMBL" id="ASQ30097.1"/>
    </source>
</evidence>
<protein>
    <submittedName>
        <fullName evidence="6">Nudix-type nucleoside diphosphatase</fullName>
    </submittedName>
</protein>
<dbReference type="NCBIfam" id="TIGR00052">
    <property type="entry name" value="nudix-type nucleoside diphosphatase, YffH/AdpP family"/>
    <property type="match status" value="1"/>
</dbReference>
<evidence type="ECO:0000313" key="7">
    <source>
        <dbReference type="Proteomes" id="UP000201169"/>
    </source>
</evidence>
<dbReference type="GO" id="GO:0006753">
    <property type="term" value="P:nucleoside phosphate metabolic process"/>
    <property type="evidence" value="ECO:0007669"/>
    <property type="project" value="TreeGrafter"/>
</dbReference>
<proteinExistence type="predicted"/>
<comment type="cofactor">
    <cofactor evidence="1 3">
        <name>Mg(2+)</name>
        <dbReference type="ChEBI" id="CHEBI:18420"/>
    </cofactor>
</comment>
<dbReference type="Gene3D" id="3.90.79.10">
    <property type="entry name" value="Nucleoside Triphosphate Pyrophosphohydrolase"/>
    <property type="match status" value="1"/>
</dbReference>
<dbReference type="AlphaFoldDB" id="A0A222MVM1"/>
<evidence type="ECO:0000259" key="5">
    <source>
        <dbReference type="PROSITE" id="PS51462"/>
    </source>
</evidence>
<organism evidence="6 7">
    <name type="scientific">Campylobacter avium LMG 24591</name>
    <dbReference type="NCBI Taxonomy" id="522484"/>
    <lineage>
        <taxon>Bacteria</taxon>
        <taxon>Pseudomonadati</taxon>
        <taxon>Campylobacterota</taxon>
        <taxon>Epsilonproteobacteria</taxon>
        <taxon>Campylobacterales</taxon>
        <taxon>Campylobacteraceae</taxon>
        <taxon>Campylobacter</taxon>
    </lineage>
</organism>
<dbReference type="InterPro" id="IPR015797">
    <property type="entry name" value="NUDIX_hydrolase-like_dom_sf"/>
</dbReference>
<dbReference type="InterPro" id="IPR004385">
    <property type="entry name" value="NDP_pyrophosphatase"/>
</dbReference>
<keyword evidence="3" id="KW-0460">Magnesium</keyword>
<dbReference type="EMBL" id="CP022347">
    <property type="protein sequence ID" value="ASQ30097.1"/>
    <property type="molecule type" value="Genomic_DNA"/>
</dbReference>
<reference evidence="6 7" key="1">
    <citation type="submission" date="2017-07" db="EMBL/GenBank/DDBJ databases">
        <title>Analysis of two Campylobacter avium genomes and identification of a novel hippuricase gene.</title>
        <authorList>
            <person name="Miller W.G."/>
            <person name="Chapman M.H."/>
            <person name="Yee E."/>
            <person name="Revez J."/>
            <person name="Bono J.L."/>
            <person name="Rossi M."/>
        </authorList>
    </citation>
    <scope>NUCLEOTIDE SEQUENCE [LARGE SCALE GENOMIC DNA]</scope>
    <source>
        <strain evidence="6 7">LMG 24591</strain>
    </source>
</reference>
<dbReference type="SUPFAM" id="SSF55811">
    <property type="entry name" value="Nudix"/>
    <property type="match status" value="1"/>
</dbReference>
<feature type="domain" description="Nudix hydrolase" evidence="5">
    <location>
        <begin position="37"/>
        <end position="189"/>
    </location>
</feature>
<feature type="binding site" evidence="3">
    <location>
        <position position="155"/>
    </location>
    <ligand>
        <name>Mg(2+)</name>
        <dbReference type="ChEBI" id="CHEBI:18420"/>
        <label>1</label>
    </ligand>
</feature>
<gene>
    <name evidence="6" type="ORF">CAV_0430</name>
</gene>
<sequence length="199" mass="22988">MDIQSLKQEEFTSSVYIKTKRFTFLRNGKKHSWDFVESLDSVSVLLYHKSLCSFVFVKQFRIPLWDYQLRNNMQLPKDELGKSVELCSGLVDKNLSIEDIAKEECLEEIGYLPKSVEKISEFYSGFGSGASKQTMFFAEVDEDDKKGLGGGLDDEEIEVVFVKVKDFEDFAKTVAHSSSFEFAYLWFMKHKSKLYNINS</sequence>
<accession>A0A222MVM1</accession>
<keyword evidence="3" id="KW-0479">Metal-binding</keyword>
<dbReference type="RefSeq" id="WP_094324882.1">
    <property type="nucleotide sequence ID" value="NZ_CP022347.1"/>
</dbReference>
<feature type="binding site" evidence="3">
    <location>
        <position position="104"/>
    </location>
    <ligand>
        <name>Mg(2+)</name>
        <dbReference type="ChEBI" id="CHEBI:18420"/>
        <label>2</label>
    </ligand>
</feature>
<dbReference type="InterPro" id="IPR000086">
    <property type="entry name" value="NUDIX_hydrolase_dom"/>
</dbReference>
<keyword evidence="2" id="KW-0378">Hydrolase</keyword>
<dbReference type="GO" id="GO:0019693">
    <property type="term" value="P:ribose phosphate metabolic process"/>
    <property type="evidence" value="ECO:0007669"/>
    <property type="project" value="TreeGrafter"/>
</dbReference>
<dbReference type="PROSITE" id="PS51462">
    <property type="entry name" value="NUDIX"/>
    <property type="match status" value="1"/>
</dbReference>
<feature type="short sequence motif" description="Nudix box" evidence="4">
    <location>
        <begin position="89"/>
        <end position="111"/>
    </location>
</feature>
<evidence type="ECO:0000256" key="2">
    <source>
        <dbReference type="ARBA" id="ARBA00022801"/>
    </source>
</evidence>
<dbReference type="OrthoDB" id="5360793at2"/>
<dbReference type="GO" id="GO:0046872">
    <property type="term" value="F:metal ion binding"/>
    <property type="evidence" value="ECO:0007669"/>
    <property type="project" value="UniProtKB-KW"/>
</dbReference>
<dbReference type="PANTHER" id="PTHR11839:SF15">
    <property type="entry name" value="URIDINE DIPHOSPHATE GLUCOSE PYROPHOSPHATASE NUDT14"/>
    <property type="match status" value="1"/>
</dbReference>
<name>A0A222MVM1_9BACT</name>
<dbReference type="CDD" id="cd18887">
    <property type="entry name" value="NUDIX_UGPPase_Nudt14"/>
    <property type="match status" value="1"/>
</dbReference>
<evidence type="ECO:0000256" key="1">
    <source>
        <dbReference type="ARBA" id="ARBA00001946"/>
    </source>
</evidence>
<keyword evidence="7" id="KW-1185">Reference proteome</keyword>
<feature type="binding site" evidence="3">
    <location>
        <position position="108"/>
    </location>
    <ligand>
        <name>Mg(2+)</name>
        <dbReference type="ChEBI" id="CHEBI:18420"/>
        <label>1</label>
    </ligand>
</feature>
<evidence type="ECO:0000256" key="4">
    <source>
        <dbReference type="PIRSR" id="PIRSR604385-3"/>
    </source>
</evidence>
<dbReference type="GO" id="GO:0016818">
    <property type="term" value="F:hydrolase activity, acting on acid anhydrides, in phosphorus-containing anhydrides"/>
    <property type="evidence" value="ECO:0007669"/>
    <property type="project" value="InterPro"/>
</dbReference>